<evidence type="ECO:0000313" key="2">
    <source>
        <dbReference type="Proteomes" id="UP000649328"/>
    </source>
</evidence>
<comment type="caution">
    <text evidence="1">The sequence shown here is derived from an EMBL/GenBank/DDBJ whole genome shotgun (WGS) entry which is preliminary data.</text>
</comment>
<keyword evidence="2" id="KW-1185">Reference proteome</keyword>
<reference evidence="1" key="1">
    <citation type="submission" date="2020-10" db="EMBL/GenBank/DDBJ databases">
        <title>The Whole-Genome Sequence of Metschnikowia persimmonesis, a Novel Endophytic Yeast Species Isolated from Medicinal Plant Diospyros kaki Thumb.</title>
        <authorList>
            <person name="Rahmat E."/>
            <person name="Kang Y."/>
        </authorList>
    </citation>
    <scope>NUCLEOTIDE SEQUENCE</scope>
    <source>
        <strain evidence="1">KIOM G15050</strain>
    </source>
</reference>
<proteinExistence type="predicted"/>
<sequence length="90" mass="10225">MAWWNVACDAKLAKPPTTRLEDVLISDDHKKFFEDAVVDFNEGNYLRAALELQKAVRHTVRAEKALIGLANEALLRPGNLPERRKKTHVC</sequence>
<organism evidence="1 2">
    <name type="scientific">Metschnikowia pulcherrima</name>
    <dbReference type="NCBI Taxonomy" id="27326"/>
    <lineage>
        <taxon>Eukaryota</taxon>
        <taxon>Fungi</taxon>
        <taxon>Dikarya</taxon>
        <taxon>Ascomycota</taxon>
        <taxon>Saccharomycotina</taxon>
        <taxon>Pichiomycetes</taxon>
        <taxon>Metschnikowiaceae</taxon>
        <taxon>Metschnikowia</taxon>
    </lineage>
</organism>
<name>A0A8H7GLE6_9ASCO</name>
<gene>
    <name evidence="1" type="ORF">HF325_006235</name>
</gene>
<dbReference type="AlphaFoldDB" id="A0A8H7GLE6"/>
<protein>
    <submittedName>
        <fullName evidence="1">Uncharacterized protein</fullName>
    </submittedName>
</protein>
<dbReference type="Proteomes" id="UP000649328">
    <property type="component" value="Unassembled WGS sequence"/>
</dbReference>
<evidence type="ECO:0000313" key="1">
    <source>
        <dbReference type="EMBL" id="KAF7999559.1"/>
    </source>
</evidence>
<accession>A0A8H7GLE6</accession>
<dbReference type="EMBL" id="JACBPP010000009">
    <property type="protein sequence ID" value="KAF7999559.1"/>
    <property type="molecule type" value="Genomic_DNA"/>
</dbReference>